<evidence type="ECO:0000313" key="2">
    <source>
        <dbReference type="EMBL" id="KAE8706768.1"/>
    </source>
</evidence>
<evidence type="ECO:0000313" key="3">
    <source>
        <dbReference type="Proteomes" id="UP000436088"/>
    </source>
</evidence>
<proteinExistence type="predicted"/>
<comment type="caution">
    <text evidence="2">The sequence shown here is derived from an EMBL/GenBank/DDBJ whole genome shotgun (WGS) entry which is preliminary data.</text>
</comment>
<sequence length="325" mass="37149">MERPDSKRWKLEAHGPNWSDLPHDIIEHIISRLHWVDGFEQFARPGHFLIVKGECRLHDALSPEYITEESMRGKEFKFFIKARPCASSYGWVLFEEATSLFLYSPFTTEVIKMPEFGKSHIFELVTFSLNAASPKCVVFLLRTGWSRIFVNLCSIGDYSWKSFEFHNGFDEGNYAVDATYADGVFYSVFSQGQLGVFNVELEEWTIVVNQALPGFSFWNAKLIASNADLLLASSSDTFKLLKLDFSIMRWVYESNLNNQVLFIGCTSFCAPAMAETSRLTNTIFTCCELHLRPLVRFYGLASHGRRLRGVVSEMCSEIDLRNGLD</sequence>
<accession>A0A6A3AS70</accession>
<protein>
    <recommendedName>
        <fullName evidence="1">KIB1-4 beta-propeller domain-containing protein</fullName>
    </recommendedName>
</protein>
<feature type="domain" description="KIB1-4 beta-propeller" evidence="1">
    <location>
        <begin position="79"/>
        <end position="284"/>
    </location>
</feature>
<reference evidence="2" key="1">
    <citation type="submission" date="2019-09" db="EMBL/GenBank/DDBJ databases">
        <title>Draft genome information of white flower Hibiscus syriacus.</title>
        <authorList>
            <person name="Kim Y.-M."/>
        </authorList>
    </citation>
    <scope>NUCLEOTIDE SEQUENCE [LARGE SCALE GENOMIC DNA]</scope>
    <source>
        <strain evidence="2">YM2019G1</strain>
    </source>
</reference>
<name>A0A6A3AS70_HIBSY</name>
<gene>
    <name evidence="2" type="ORF">F3Y22_tig00110388pilonHSYRG00225</name>
</gene>
<dbReference type="Pfam" id="PF03478">
    <property type="entry name" value="Beta-prop_KIB1-4"/>
    <property type="match status" value="1"/>
</dbReference>
<dbReference type="InterPro" id="IPR005174">
    <property type="entry name" value="KIB1-4_b-propeller"/>
</dbReference>
<dbReference type="AlphaFoldDB" id="A0A6A3AS70"/>
<keyword evidence="3" id="KW-1185">Reference proteome</keyword>
<dbReference type="PANTHER" id="PTHR33127">
    <property type="entry name" value="TRANSMEMBRANE PROTEIN"/>
    <property type="match status" value="1"/>
</dbReference>
<dbReference type="Proteomes" id="UP000436088">
    <property type="component" value="Unassembled WGS sequence"/>
</dbReference>
<evidence type="ECO:0000259" key="1">
    <source>
        <dbReference type="Pfam" id="PF03478"/>
    </source>
</evidence>
<dbReference type="PANTHER" id="PTHR33127:SF5">
    <property type="entry name" value="TRANSMEMBRANE PROTEIN"/>
    <property type="match status" value="1"/>
</dbReference>
<organism evidence="2 3">
    <name type="scientific">Hibiscus syriacus</name>
    <name type="common">Rose of Sharon</name>
    <dbReference type="NCBI Taxonomy" id="106335"/>
    <lineage>
        <taxon>Eukaryota</taxon>
        <taxon>Viridiplantae</taxon>
        <taxon>Streptophyta</taxon>
        <taxon>Embryophyta</taxon>
        <taxon>Tracheophyta</taxon>
        <taxon>Spermatophyta</taxon>
        <taxon>Magnoliopsida</taxon>
        <taxon>eudicotyledons</taxon>
        <taxon>Gunneridae</taxon>
        <taxon>Pentapetalae</taxon>
        <taxon>rosids</taxon>
        <taxon>malvids</taxon>
        <taxon>Malvales</taxon>
        <taxon>Malvaceae</taxon>
        <taxon>Malvoideae</taxon>
        <taxon>Hibiscus</taxon>
    </lineage>
</organism>
<dbReference type="EMBL" id="VEPZ02000967">
    <property type="protein sequence ID" value="KAE8706768.1"/>
    <property type="molecule type" value="Genomic_DNA"/>
</dbReference>